<gene>
    <name evidence="1" type="ORF">EVAR_68220_1</name>
</gene>
<accession>A0A4C1ZZ28</accession>
<evidence type="ECO:0000313" key="1">
    <source>
        <dbReference type="EMBL" id="GBP92259.1"/>
    </source>
</evidence>
<name>A0A4C1ZZ28_EUMVA</name>
<reference evidence="1 2" key="1">
    <citation type="journal article" date="2019" name="Commun. Biol.">
        <title>The bagworm genome reveals a unique fibroin gene that provides high tensile strength.</title>
        <authorList>
            <person name="Kono N."/>
            <person name="Nakamura H."/>
            <person name="Ohtoshi R."/>
            <person name="Tomita M."/>
            <person name="Numata K."/>
            <person name="Arakawa K."/>
        </authorList>
    </citation>
    <scope>NUCLEOTIDE SEQUENCE [LARGE SCALE GENOMIC DNA]</scope>
</reference>
<organism evidence="1 2">
    <name type="scientific">Eumeta variegata</name>
    <name type="common">Bagworm moth</name>
    <name type="synonym">Eumeta japonica</name>
    <dbReference type="NCBI Taxonomy" id="151549"/>
    <lineage>
        <taxon>Eukaryota</taxon>
        <taxon>Metazoa</taxon>
        <taxon>Ecdysozoa</taxon>
        <taxon>Arthropoda</taxon>
        <taxon>Hexapoda</taxon>
        <taxon>Insecta</taxon>
        <taxon>Pterygota</taxon>
        <taxon>Neoptera</taxon>
        <taxon>Endopterygota</taxon>
        <taxon>Lepidoptera</taxon>
        <taxon>Glossata</taxon>
        <taxon>Ditrysia</taxon>
        <taxon>Tineoidea</taxon>
        <taxon>Psychidae</taxon>
        <taxon>Oiketicinae</taxon>
        <taxon>Eumeta</taxon>
    </lineage>
</organism>
<dbReference type="Proteomes" id="UP000299102">
    <property type="component" value="Unassembled WGS sequence"/>
</dbReference>
<dbReference type="EMBL" id="BGZK01002254">
    <property type="protein sequence ID" value="GBP92259.1"/>
    <property type="molecule type" value="Genomic_DNA"/>
</dbReference>
<dbReference type="AlphaFoldDB" id="A0A4C1ZZ28"/>
<proteinExistence type="predicted"/>
<keyword evidence="2" id="KW-1185">Reference proteome</keyword>
<protein>
    <submittedName>
        <fullName evidence="1">Uncharacterized protein</fullName>
    </submittedName>
</protein>
<evidence type="ECO:0000313" key="2">
    <source>
        <dbReference type="Proteomes" id="UP000299102"/>
    </source>
</evidence>
<sequence length="197" mass="23398">MRAIREHMASVAYARVDTDNPREGRLQMNFTTLKKRHFKSPPTEEKQNEKLTFRRNLETRIYFKRTSTQSNEHRFNVYYSSSSRMLKEKKAADELYQFPETDTKDSNSRDLLRQNTGYHNKNQEKWTALSQNKEHIKKLQMNFTNSKTDTKYSVSDKRQVEWLRTGQDLPLVEPTTAEEERLLSHDHDLLVTPTDNP</sequence>
<comment type="caution">
    <text evidence="1">The sequence shown here is derived from an EMBL/GenBank/DDBJ whole genome shotgun (WGS) entry which is preliminary data.</text>
</comment>